<sequence>MFKFSVNMLGKFQQSHLRLEVQASEALIRDSLVHTSKLRQWLWPQNFSLEVPETLSQGLTLNSFVGFVPIQHYVEVLNDNCLRMLLSQGIDGYHEWYWGDGWIQSRLEGISLLPLNLGQTVSLLSLRQFLTVQKTGSRV</sequence>
<proteinExistence type="predicted"/>
<evidence type="ECO:0000313" key="1">
    <source>
        <dbReference type="EMBL" id="ADN16413.1"/>
    </source>
</evidence>
<keyword evidence="2" id="KW-1185">Reference proteome</keyword>
<dbReference type="Proteomes" id="UP000008206">
    <property type="component" value="Chromosome"/>
</dbReference>
<evidence type="ECO:0000313" key="2">
    <source>
        <dbReference type="Proteomes" id="UP000008206"/>
    </source>
</evidence>
<gene>
    <name evidence="1" type="ordered locus">Cyan7822_4503</name>
</gene>
<name>E0UCU8_GLOV7</name>
<dbReference type="AlphaFoldDB" id="E0UCU8"/>
<dbReference type="HOGENOM" id="CLU_1977470_0_0_3"/>
<protein>
    <submittedName>
        <fullName evidence="1">Uncharacterized protein</fullName>
    </submittedName>
</protein>
<dbReference type="eggNOG" id="ENOG50316C6">
    <property type="taxonomic scope" value="Bacteria"/>
</dbReference>
<dbReference type="EMBL" id="CP002198">
    <property type="protein sequence ID" value="ADN16413.1"/>
    <property type="molecule type" value="Genomic_DNA"/>
</dbReference>
<dbReference type="KEGG" id="cyj:Cyan7822_4503"/>
<organism evidence="1 2">
    <name type="scientific">Gloeothece verrucosa (strain PCC 7822)</name>
    <name type="common">Cyanothece sp. (strain PCC 7822)</name>
    <dbReference type="NCBI Taxonomy" id="497965"/>
    <lineage>
        <taxon>Bacteria</taxon>
        <taxon>Bacillati</taxon>
        <taxon>Cyanobacteriota</taxon>
        <taxon>Cyanophyceae</taxon>
        <taxon>Oscillatoriophycideae</taxon>
        <taxon>Chroococcales</taxon>
        <taxon>Aphanothecaceae</taxon>
        <taxon>Gloeothece</taxon>
        <taxon>Gloeothece verrucosa</taxon>
    </lineage>
</organism>
<dbReference type="STRING" id="497965.Cyan7822_4503"/>
<reference evidence="2" key="1">
    <citation type="journal article" date="2011" name="MBio">
        <title>Novel metabolic attributes of the genus Cyanothece, comprising a group of unicellular nitrogen-fixing Cyanobacteria.</title>
        <authorList>
            <person name="Bandyopadhyay A."/>
            <person name="Elvitigala T."/>
            <person name="Welsh E."/>
            <person name="Stockel J."/>
            <person name="Liberton M."/>
            <person name="Min H."/>
            <person name="Sherman L.A."/>
            <person name="Pakrasi H.B."/>
        </authorList>
    </citation>
    <scope>NUCLEOTIDE SEQUENCE [LARGE SCALE GENOMIC DNA]</scope>
    <source>
        <strain evidence="2">PCC 7822</strain>
    </source>
</reference>
<accession>E0UCU8</accession>